<sequence length="291" mass="33542">MADTDRVNKFLRLREALKDKVKDNQVMNLLCHCDWDDEEALRIFTEERGKAIAIMGEPDDKAINLADLGRDYSIEIDFEVDVRQFSCKDCDHMWWRRVRAKRPISTCFKCNKRFNALSRDKEYGWAKFNCSKCGREYHAFGAMDISSLRAGLYGKSESICHGENRQCGNLCEPTSVIRPLRGHYKTGKDEEYLSDQDDWGRGRGGYGYEKRRWKKKKDTHQCTASNCFQKIGVGPGCPLVEICVHPKSLPRRVIEASPEHFDTEIPVRPFLDQSVLASPWGDSPYNPPTFE</sequence>
<evidence type="ECO:0000256" key="1">
    <source>
        <dbReference type="ARBA" id="ARBA00004123"/>
    </source>
</evidence>
<dbReference type="PANTHER" id="PTHR16135">
    <property type="entry name" value="REPRESSOR OF YIELD OF DENV PROTEIN"/>
    <property type="match status" value="1"/>
</dbReference>
<dbReference type="InterPro" id="IPR026795">
    <property type="entry name" value="SHFL"/>
</dbReference>
<protein>
    <submittedName>
        <fullName evidence="7">SHFL-like protein</fullName>
    </submittedName>
</protein>
<keyword evidence="5" id="KW-0694">RNA-binding</keyword>
<evidence type="ECO:0000256" key="5">
    <source>
        <dbReference type="ARBA" id="ARBA00022884"/>
    </source>
</evidence>
<dbReference type="EMBL" id="CP111014">
    <property type="protein sequence ID" value="WAR00456.1"/>
    <property type="molecule type" value="Genomic_DNA"/>
</dbReference>
<keyword evidence="8" id="KW-1185">Reference proteome</keyword>
<name>A0ABY7DUV0_MYAAR</name>
<organism evidence="7 8">
    <name type="scientific">Mya arenaria</name>
    <name type="common">Soft-shell clam</name>
    <dbReference type="NCBI Taxonomy" id="6604"/>
    <lineage>
        <taxon>Eukaryota</taxon>
        <taxon>Metazoa</taxon>
        <taxon>Spiralia</taxon>
        <taxon>Lophotrochozoa</taxon>
        <taxon>Mollusca</taxon>
        <taxon>Bivalvia</taxon>
        <taxon>Autobranchia</taxon>
        <taxon>Heteroconchia</taxon>
        <taxon>Euheterodonta</taxon>
        <taxon>Imparidentia</taxon>
        <taxon>Neoheterodontei</taxon>
        <taxon>Myida</taxon>
        <taxon>Myoidea</taxon>
        <taxon>Myidae</taxon>
        <taxon>Mya</taxon>
    </lineage>
</organism>
<comment type="similarity">
    <text evidence="3">Belongs to the SHFL family.</text>
</comment>
<evidence type="ECO:0000256" key="4">
    <source>
        <dbReference type="ARBA" id="ARBA00022490"/>
    </source>
</evidence>
<gene>
    <name evidence="7" type="ORF">MAR_024828</name>
</gene>
<evidence type="ECO:0000313" key="8">
    <source>
        <dbReference type="Proteomes" id="UP001164746"/>
    </source>
</evidence>
<comment type="subcellular location">
    <subcellularLocation>
        <location evidence="2">Cytoplasm</location>
        <location evidence="2">Cytoplasmic ribonucleoprotein granule</location>
    </subcellularLocation>
    <subcellularLocation>
        <location evidence="1">Nucleus</location>
    </subcellularLocation>
</comment>
<dbReference type="Pfam" id="PF15135">
    <property type="entry name" value="UPF0515"/>
    <property type="match status" value="1"/>
</dbReference>
<proteinExistence type="inferred from homology"/>
<keyword evidence="4" id="KW-0963">Cytoplasm</keyword>
<evidence type="ECO:0000256" key="6">
    <source>
        <dbReference type="ARBA" id="ARBA00023242"/>
    </source>
</evidence>
<accession>A0ABY7DUV0</accession>
<evidence type="ECO:0000256" key="2">
    <source>
        <dbReference type="ARBA" id="ARBA00004331"/>
    </source>
</evidence>
<dbReference type="Proteomes" id="UP001164746">
    <property type="component" value="Chromosome 3"/>
</dbReference>
<evidence type="ECO:0000256" key="3">
    <source>
        <dbReference type="ARBA" id="ARBA00005469"/>
    </source>
</evidence>
<dbReference type="PANTHER" id="PTHR16135:SF2">
    <property type="entry name" value="SHIFTLESS ANTIVIRAL INHIBITOR OF RIBOSOMAL FRAMESHIFTING PROTEIN"/>
    <property type="match status" value="1"/>
</dbReference>
<reference evidence="7" key="1">
    <citation type="submission" date="2022-11" db="EMBL/GenBank/DDBJ databases">
        <title>Centuries of genome instability and evolution in soft-shell clam transmissible cancer (bioRxiv).</title>
        <authorList>
            <person name="Hart S.F.M."/>
            <person name="Yonemitsu M.A."/>
            <person name="Giersch R.M."/>
            <person name="Beal B.F."/>
            <person name="Arriagada G."/>
            <person name="Davis B.W."/>
            <person name="Ostrander E.A."/>
            <person name="Goff S.P."/>
            <person name="Metzger M.J."/>
        </authorList>
    </citation>
    <scope>NUCLEOTIDE SEQUENCE</scope>
    <source>
        <strain evidence="7">MELC-2E11</strain>
        <tissue evidence="7">Siphon/mantle</tissue>
    </source>
</reference>
<keyword evidence="6" id="KW-0539">Nucleus</keyword>
<evidence type="ECO:0000313" key="7">
    <source>
        <dbReference type="EMBL" id="WAR00456.1"/>
    </source>
</evidence>